<evidence type="ECO:0000313" key="4">
    <source>
        <dbReference type="EMBL" id="KKK35447.1"/>
    </source>
</evidence>
<dbReference type="PROSITE" id="PS51295">
    <property type="entry name" value="CRM"/>
    <property type="match status" value="1"/>
</dbReference>
<dbReference type="InterPro" id="IPR001890">
    <property type="entry name" value="RNA-binding_CRM"/>
</dbReference>
<dbReference type="EMBL" id="LAYZ01000001">
    <property type="protein sequence ID" value="KKK35447.1"/>
    <property type="molecule type" value="Genomic_DNA"/>
</dbReference>
<dbReference type="Pfam" id="PF01985">
    <property type="entry name" value="CRS1_YhbY"/>
    <property type="match status" value="1"/>
</dbReference>
<dbReference type="Gene3D" id="3.30.110.60">
    <property type="entry name" value="YhbY-like"/>
    <property type="match status" value="1"/>
</dbReference>
<sequence length="98" mass="11004">MNNLTSRQVKQLKSKAHHLSPIFQVGKNGVNENFTEQISDVLEKRELIKISVLQNCLEDKDDIAKQISDATESHIVTVIGNTIILYKQSEKAGKIELS</sequence>
<evidence type="ECO:0000313" key="5">
    <source>
        <dbReference type="Proteomes" id="UP000034287"/>
    </source>
</evidence>
<keyword evidence="1 2" id="KW-0694">RNA-binding</keyword>
<organism evidence="4 5">
    <name type="scientific">Salinicoccus sediminis</name>
    <dbReference type="NCBI Taxonomy" id="1432562"/>
    <lineage>
        <taxon>Bacteria</taxon>
        <taxon>Bacillati</taxon>
        <taxon>Bacillota</taxon>
        <taxon>Bacilli</taxon>
        <taxon>Bacillales</taxon>
        <taxon>Staphylococcaceae</taxon>
        <taxon>Salinicoccus</taxon>
    </lineage>
</organism>
<protein>
    <submittedName>
        <fullName evidence="4">RNA-binding protein</fullName>
    </submittedName>
</protein>
<dbReference type="STRING" id="1432562.WN59_01040"/>
<dbReference type="PANTHER" id="PTHR40065">
    <property type="entry name" value="RNA-BINDING PROTEIN YHBY"/>
    <property type="match status" value="1"/>
</dbReference>
<dbReference type="InterPro" id="IPR035920">
    <property type="entry name" value="YhbY-like_sf"/>
</dbReference>
<dbReference type="InterPro" id="IPR017924">
    <property type="entry name" value="RNA-binding_YhbY"/>
</dbReference>
<dbReference type="GO" id="GO:0003723">
    <property type="term" value="F:RNA binding"/>
    <property type="evidence" value="ECO:0007669"/>
    <property type="project" value="UniProtKB-UniRule"/>
</dbReference>
<dbReference type="SMART" id="SM01103">
    <property type="entry name" value="CRS1_YhbY"/>
    <property type="match status" value="1"/>
</dbReference>
<evidence type="ECO:0000256" key="1">
    <source>
        <dbReference type="ARBA" id="ARBA00022884"/>
    </source>
</evidence>
<feature type="domain" description="CRM" evidence="3">
    <location>
        <begin position="2"/>
        <end position="98"/>
    </location>
</feature>
<dbReference type="PANTHER" id="PTHR40065:SF3">
    <property type="entry name" value="RNA-BINDING PROTEIN YHBY"/>
    <property type="match status" value="1"/>
</dbReference>
<keyword evidence="5" id="KW-1185">Reference proteome</keyword>
<dbReference type="Proteomes" id="UP000034287">
    <property type="component" value="Unassembled WGS sequence"/>
</dbReference>
<evidence type="ECO:0000259" key="3">
    <source>
        <dbReference type="PROSITE" id="PS51295"/>
    </source>
</evidence>
<dbReference type="SUPFAM" id="SSF75471">
    <property type="entry name" value="YhbY-like"/>
    <property type="match status" value="1"/>
</dbReference>
<reference evidence="4 5" key="1">
    <citation type="submission" date="2015-04" db="EMBL/GenBank/DDBJ databases">
        <title>Taxonomic description and genome sequence of Salinicoccus sediminis sp. nov., a novel hyper halotolerant bacterium isolated from marine sediment.</title>
        <authorList>
            <person name="Mathan Kumar R."/>
            <person name="Kaur G."/>
            <person name="Kumar N."/>
            <person name="Kumar A."/>
            <person name="Singh N.K."/>
            <person name="Kaur N."/>
            <person name="Mayilraj S."/>
        </authorList>
    </citation>
    <scope>NUCLEOTIDE SEQUENCE [LARGE SCALE GENOMIC DNA]</scope>
    <source>
        <strain evidence="4 5">SV-16</strain>
    </source>
</reference>
<dbReference type="OrthoDB" id="9797519at2"/>
<gene>
    <name evidence="4" type="ORF">WN59_01040</name>
</gene>
<comment type="caution">
    <text evidence="4">The sequence shown here is derived from an EMBL/GenBank/DDBJ whole genome shotgun (WGS) entry which is preliminary data.</text>
</comment>
<dbReference type="NCBIfam" id="TIGR00253">
    <property type="entry name" value="RNA_bind_YhbY"/>
    <property type="match status" value="1"/>
</dbReference>
<dbReference type="InterPro" id="IPR051925">
    <property type="entry name" value="RNA-binding_domain"/>
</dbReference>
<dbReference type="RefSeq" id="WP_046511247.1">
    <property type="nucleotide sequence ID" value="NZ_LAYZ01000001.1"/>
</dbReference>
<evidence type="ECO:0000256" key="2">
    <source>
        <dbReference type="PROSITE-ProRule" id="PRU00626"/>
    </source>
</evidence>
<accession>A0A0M2SR52</accession>
<dbReference type="PATRIC" id="fig|1432562.3.peg.216"/>
<name>A0A0M2SR52_9STAP</name>
<dbReference type="AlphaFoldDB" id="A0A0M2SR52"/>
<proteinExistence type="predicted"/>